<dbReference type="SMART" id="SM00490">
    <property type="entry name" value="HELICc"/>
    <property type="match status" value="1"/>
</dbReference>
<comment type="similarity">
    <text evidence="7">Belongs to the DEAD box helicase family. RhlB subfamily.</text>
</comment>
<feature type="compositionally biased region" description="Basic residues" evidence="9">
    <location>
        <begin position="484"/>
        <end position="493"/>
    </location>
</feature>
<dbReference type="PANTHER" id="PTHR47959">
    <property type="entry name" value="ATP-DEPENDENT RNA HELICASE RHLE-RELATED"/>
    <property type="match status" value="1"/>
</dbReference>
<dbReference type="PROSITE" id="PS51194">
    <property type="entry name" value="HELICASE_CTER"/>
    <property type="match status" value="1"/>
</dbReference>
<dbReference type="InterPro" id="IPR044742">
    <property type="entry name" value="DEAD/DEAH_RhlB"/>
</dbReference>
<evidence type="ECO:0000259" key="11">
    <source>
        <dbReference type="PROSITE" id="PS51194"/>
    </source>
</evidence>
<dbReference type="InterPro" id="IPR000629">
    <property type="entry name" value="RNA-helicase_DEAD-box_CS"/>
</dbReference>
<dbReference type="PROSITE" id="PS00039">
    <property type="entry name" value="DEAD_ATP_HELICASE"/>
    <property type="match status" value="1"/>
</dbReference>
<keyword evidence="14" id="KW-1185">Reference proteome</keyword>
<dbReference type="PROSITE" id="PS51195">
    <property type="entry name" value="Q_MOTIF"/>
    <property type="match status" value="1"/>
</dbReference>
<evidence type="ECO:0000256" key="6">
    <source>
        <dbReference type="ARBA" id="ARBA00022884"/>
    </source>
</evidence>
<keyword evidence="6 7" id="KW-0694">RNA-binding</keyword>
<feature type="compositionally biased region" description="Low complexity" evidence="9">
    <location>
        <begin position="446"/>
        <end position="470"/>
    </location>
</feature>
<dbReference type="PROSITE" id="PS51192">
    <property type="entry name" value="HELICASE_ATP_BIND_1"/>
    <property type="match status" value="1"/>
</dbReference>
<evidence type="ECO:0000256" key="4">
    <source>
        <dbReference type="ARBA" id="ARBA00022806"/>
    </source>
</evidence>
<comment type="function">
    <text evidence="7">DEAD-box RNA helicase involved in RNA degradation. Has RNA-dependent ATPase activity and unwinds double-stranded RNA.</text>
</comment>
<evidence type="ECO:0000259" key="10">
    <source>
        <dbReference type="PROSITE" id="PS51192"/>
    </source>
</evidence>
<dbReference type="PANTHER" id="PTHR47959:SF10">
    <property type="entry name" value="ATP-DEPENDENT RNA HELICASE RHLB"/>
    <property type="match status" value="1"/>
</dbReference>
<comment type="subunit">
    <text evidence="7">Component of the RNA degradosome, which is a multiprotein complex involved in RNA processing and mRNA degradation.</text>
</comment>
<reference evidence="14" key="1">
    <citation type="journal article" date="2019" name="Int. J. Syst. Evol. Microbiol.">
        <title>The Global Catalogue of Microorganisms (GCM) 10K type strain sequencing project: providing services to taxonomists for standard genome sequencing and annotation.</title>
        <authorList>
            <consortium name="The Broad Institute Genomics Platform"/>
            <consortium name="The Broad Institute Genome Sequencing Center for Infectious Disease"/>
            <person name="Wu L."/>
            <person name="Ma J."/>
        </authorList>
    </citation>
    <scope>NUCLEOTIDE SEQUENCE [LARGE SCALE GENOMIC DNA]</scope>
    <source>
        <strain evidence="14">CGMCC 1.10759</strain>
    </source>
</reference>
<feature type="short sequence motif" description="Q motif" evidence="8">
    <location>
        <begin position="9"/>
        <end position="37"/>
    </location>
</feature>
<dbReference type="InterPro" id="IPR027417">
    <property type="entry name" value="P-loop_NTPase"/>
</dbReference>
<evidence type="ECO:0000256" key="2">
    <source>
        <dbReference type="ARBA" id="ARBA00022741"/>
    </source>
</evidence>
<feature type="domain" description="Helicase ATP-binding" evidence="10">
    <location>
        <begin position="40"/>
        <end position="219"/>
    </location>
</feature>
<dbReference type="RefSeq" id="WP_380596575.1">
    <property type="nucleotide sequence ID" value="NZ_JBHSDU010000003.1"/>
</dbReference>
<comment type="subcellular location">
    <subcellularLocation>
        <location evidence="7">Cytoplasm</location>
    </subcellularLocation>
</comment>
<protein>
    <recommendedName>
        <fullName evidence="7">ATP-dependent RNA helicase RhlB</fullName>
        <ecNumber evidence="7">3.6.4.13</ecNumber>
    </recommendedName>
</protein>
<gene>
    <name evidence="7" type="primary">rhlB</name>
    <name evidence="13" type="ORF">ACFPN2_10600</name>
</gene>
<evidence type="ECO:0000259" key="12">
    <source>
        <dbReference type="PROSITE" id="PS51195"/>
    </source>
</evidence>
<dbReference type="EC" id="3.6.4.13" evidence="7"/>
<dbReference type="InterPro" id="IPR011545">
    <property type="entry name" value="DEAD/DEAH_box_helicase_dom"/>
</dbReference>
<dbReference type="InterPro" id="IPR014001">
    <property type="entry name" value="Helicase_ATP-bd"/>
</dbReference>
<keyword evidence="3 7" id="KW-0378">Hydrolase</keyword>
<dbReference type="Gene3D" id="3.40.50.300">
    <property type="entry name" value="P-loop containing nucleotide triphosphate hydrolases"/>
    <property type="match status" value="2"/>
</dbReference>
<dbReference type="SMART" id="SM00487">
    <property type="entry name" value="DEXDc"/>
    <property type="match status" value="1"/>
</dbReference>
<keyword evidence="2 7" id="KW-0547">Nucleotide-binding</keyword>
<comment type="caution">
    <text evidence="13">The sequence shown here is derived from an EMBL/GenBank/DDBJ whole genome shotgun (WGS) entry which is preliminary data.</text>
</comment>
<dbReference type="CDD" id="cd18787">
    <property type="entry name" value="SF2_C_DEAD"/>
    <property type="match status" value="1"/>
</dbReference>
<dbReference type="SUPFAM" id="SSF52540">
    <property type="entry name" value="P-loop containing nucleoside triphosphate hydrolases"/>
    <property type="match status" value="1"/>
</dbReference>
<accession>A0ABV8SRB5</accession>
<keyword evidence="5 7" id="KW-0067">ATP-binding</keyword>
<feature type="domain" description="Helicase C-terminal" evidence="11">
    <location>
        <begin position="246"/>
        <end position="392"/>
    </location>
</feature>
<dbReference type="Pfam" id="PF00270">
    <property type="entry name" value="DEAD"/>
    <property type="match status" value="1"/>
</dbReference>
<dbReference type="EMBL" id="JBHSDU010000003">
    <property type="protein sequence ID" value="MFC4309528.1"/>
    <property type="molecule type" value="Genomic_DNA"/>
</dbReference>
<dbReference type="InterPro" id="IPR014014">
    <property type="entry name" value="RNA_helicase_DEAD_Q_motif"/>
</dbReference>
<feature type="domain" description="DEAD-box RNA helicase Q" evidence="12">
    <location>
        <begin position="9"/>
        <end position="37"/>
    </location>
</feature>
<evidence type="ECO:0000256" key="1">
    <source>
        <dbReference type="ARBA" id="ARBA00022490"/>
    </source>
</evidence>
<dbReference type="InterPro" id="IPR023554">
    <property type="entry name" value="RNA_helicase_ATP-dep_RhlB"/>
</dbReference>
<evidence type="ECO:0000256" key="9">
    <source>
        <dbReference type="SAM" id="MobiDB-lite"/>
    </source>
</evidence>
<evidence type="ECO:0000256" key="3">
    <source>
        <dbReference type="ARBA" id="ARBA00022801"/>
    </source>
</evidence>
<dbReference type="CDD" id="cd00268">
    <property type="entry name" value="DEADc"/>
    <property type="match status" value="1"/>
</dbReference>
<dbReference type="InterPro" id="IPR001650">
    <property type="entry name" value="Helicase_C-like"/>
</dbReference>
<keyword evidence="1 7" id="KW-0963">Cytoplasm</keyword>
<evidence type="ECO:0000256" key="8">
    <source>
        <dbReference type="PROSITE-ProRule" id="PRU00552"/>
    </source>
</evidence>
<dbReference type="InterPro" id="IPR050079">
    <property type="entry name" value="DEAD_box_RNA_helicase"/>
</dbReference>
<dbReference type="Proteomes" id="UP001595904">
    <property type="component" value="Unassembled WGS sequence"/>
</dbReference>
<evidence type="ECO:0000313" key="13">
    <source>
        <dbReference type="EMBL" id="MFC4309528.1"/>
    </source>
</evidence>
<organism evidence="13 14">
    <name type="scientific">Steroidobacter flavus</name>
    <dbReference type="NCBI Taxonomy" id="1842136"/>
    <lineage>
        <taxon>Bacteria</taxon>
        <taxon>Pseudomonadati</taxon>
        <taxon>Pseudomonadota</taxon>
        <taxon>Gammaproteobacteria</taxon>
        <taxon>Steroidobacterales</taxon>
        <taxon>Steroidobacteraceae</taxon>
        <taxon>Steroidobacter</taxon>
    </lineage>
</organism>
<sequence length="509" mass="54906">MADSHLTELSFSSLHLPEALQKGLADASFERCTPIQAQTLPQALAGLDVAGQAQTGTGKTAAFLVAMYARLMREPPPPSRNLNAPRALIIAPTRELAVQIHSDAEVLGSHTGLQLGLAFGGVDYEKQKHHLERGVDILMGTPGRIIDFVKQKVIDLRSVQVLVLDEADRMFDLGFIADIRYILRRLPDPQARLNMLFSATLSHRVLELAYEHMNEPTLVRIEPDKMTVDRVRQVIYYPSNDEKPRLLVGLLKHMDPRRSMVFVNTRRAAEEIEGLLRSNGINAEAISGDVPQRKRLRMLRDFHEGTLAVLIGTDVASRGLHIPDVSHVFNYDLPQDPEDYVHRIGRTARAGTEGDAISFGCEEYVISLPDIEAYIGRKLPVAAVATDMLPEIVSPAPLPRRHFGGGGGRGKPGRGGGGRPGGGGSRGGGGGRNDRRRSGGGGGGHSSSRPPATEAPAPAVSADAPAEASANGTNGENAHEAPPRKRRRRRRSKSSNGANPGTPPAPETT</sequence>
<keyword evidence="4 7" id="KW-0347">Helicase</keyword>
<dbReference type="GO" id="GO:0004386">
    <property type="term" value="F:helicase activity"/>
    <property type="evidence" value="ECO:0007669"/>
    <property type="project" value="UniProtKB-KW"/>
</dbReference>
<name>A0ABV8SRB5_9GAMM</name>
<comment type="catalytic activity">
    <reaction evidence="7">
        <text>ATP + H2O = ADP + phosphate + H(+)</text>
        <dbReference type="Rhea" id="RHEA:13065"/>
        <dbReference type="ChEBI" id="CHEBI:15377"/>
        <dbReference type="ChEBI" id="CHEBI:15378"/>
        <dbReference type="ChEBI" id="CHEBI:30616"/>
        <dbReference type="ChEBI" id="CHEBI:43474"/>
        <dbReference type="ChEBI" id="CHEBI:456216"/>
        <dbReference type="EC" id="3.6.4.13"/>
    </reaction>
</comment>
<evidence type="ECO:0000256" key="7">
    <source>
        <dbReference type="HAMAP-Rule" id="MF_00661"/>
    </source>
</evidence>
<dbReference type="Pfam" id="PF00271">
    <property type="entry name" value="Helicase_C"/>
    <property type="match status" value="1"/>
</dbReference>
<evidence type="ECO:0000313" key="14">
    <source>
        <dbReference type="Proteomes" id="UP001595904"/>
    </source>
</evidence>
<dbReference type="HAMAP" id="MF_00661">
    <property type="entry name" value="DEAD_helicase_RhlB"/>
    <property type="match status" value="1"/>
</dbReference>
<proteinExistence type="inferred from homology"/>
<feature type="compositionally biased region" description="Gly residues" evidence="9">
    <location>
        <begin position="404"/>
        <end position="431"/>
    </location>
</feature>
<evidence type="ECO:0000256" key="5">
    <source>
        <dbReference type="ARBA" id="ARBA00022840"/>
    </source>
</evidence>
<feature type="region of interest" description="Disordered" evidence="9">
    <location>
        <begin position="394"/>
        <end position="509"/>
    </location>
</feature>